<evidence type="ECO:0000313" key="7">
    <source>
        <dbReference type="Proteomes" id="UP000827549"/>
    </source>
</evidence>
<dbReference type="SUPFAM" id="SSF53383">
    <property type="entry name" value="PLP-dependent transferases"/>
    <property type="match status" value="1"/>
</dbReference>
<dbReference type="FunFam" id="3.40.640.10:FF:000030">
    <property type="entry name" value="Low-specificity L-threonine aldolase"/>
    <property type="match status" value="1"/>
</dbReference>
<dbReference type="NCBIfam" id="NF041359">
    <property type="entry name" value="GntG_guanitoxin"/>
    <property type="match status" value="1"/>
</dbReference>
<dbReference type="GeneID" id="87803376"/>
<dbReference type="Pfam" id="PF01212">
    <property type="entry name" value="Beta_elim_lyase"/>
    <property type="match status" value="1"/>
</dbReference>
<dbReference type="GO" id="GO:0006545">
    <property type="term" value="P:glycine biosynthetic process"/>
    <property type="evidence" value="ECO:0007669"/>
    <property type="project" value="TreeGrafter"/>
</dbReference>
<organism evidence="6 7">
    <name type="scientific">Vanrija pseudolonga</name>
    <dbReference type="NCBI Taxonomy" id="143232"/>
    <lineage>
        <taxon>Eukaryota</taxon>
        <taxon>Fungi</taxon>
        <taxon>Dikarya</taxon>
        <taxon>Basidiomycota</taxon>
        <taxon>Agaricomycotina</taxon>
        <taxon>Tremellomycetes</taxon>
        <taxon>Trichosporonales</taxon>
        <taxon>Trichosporonaceae</taxon>
        <taxon>Vanrija</taxon>
    </lineage>
</organism>
<proteinExistence type="inferred from homology"/>
<gene>
    <name evidence="6" type="primary">gly1_0</name>
    <name evidence="6" type="ORF">LOC62_01G000116</name>
</gene>
<dbReference type="GO" id="GO:0008732">
    <property type="term" value="F:L-allo-threonine aldolase activity"/>
    <property type="evidence" value="ECO:0007669"/>
    <property type="project" value="TreeGrafter"/>
</dbReference>
<feature type="domain" description="Aromatic amino acid beta-eliminating lyase/threonine aldolase" evidence="5">
    <location>
        <begin position="87"/>
        <end position="382"/>
    </location>
</feature>
<evidence type="ECO:0000256" key="2">
    <source>
        <dbReference type="ARBA" id="ARBA00006966"/>
    </source>
</evidence>
<dbReference type="Gene3D" id="3.90.1150.10">
    <property type="entry name" value="Aspartate Aminotransferase, domain 1"/>
    <property type="match status" value="1"/>
</dbReference>
<dbReference type="PANTHER" id="PTHR48097">
    <property type="entry name" value="L-THREONINE ALDOLASE-RELATED"/>
    <property type="match status" value="1"/>
</dbReference>
<comment type="similarity">
    <text evidence="2">Belongs to the threonine aldolase family.</text>
</comment>
<name>A0AAF0Y231_9TREE</name>
<dbReference type="Gene3D" id="3.40.640.10">
    <property type="entry name" value="Type I PLP-dependent aspartate aminotransferase-like (Major domain)"/>
    <property type="match status" value="1"/>
</dbReference>
<dbReference type="InterPro" id="IPR015422">
    <property type="entry name" value="PyrdxlP-dep_Trfase_small"/>
</dbReference>
<evidence type="ECO:0000313" key="6">
    <source>
        <dbReference type="EMBL" id="WOO76494.1"/>
    </source>
</evidence>
<accession>A0AAF0Y231</accession>
<sequence>MTTRLVSASLRRTLRPQAIVSPAQTLFTPSPAPRLATRSPVLGLGTTNRAMSTTAQPLRPAADPADDITESYGGAANVAHLRRVARDFRTDTITMPTDAQVAYAAQASRGDDVEGEDPTTTALEERIARLAGKEAALLCLSATMCNALAVRSHLMQPPHSIIVDARAHTFKNEVGGAALFSQATSHALTPRNGLYLVREDIEERLELGNDVHIAPTRLIMLEDTLNGVVVPTEEVERIAALAGEHGILLHVDGARVWNSAAAAIERSGGVQDDAALGTALASILAPYSTASLCLSKGLGAPLGSALVGPKNVIDRARWFRKAFGGAWRQSGHVAAQADWAITHHFPRLAQTHKLARRLADELRAAGCTILAPVDTNMVFFDAAPLGLSFNKLKAALAVLDEPITLGSNRLVVHHQTSPKAVADLVETIKSLAGSVSEEEKAKVRSQKPAELGYR</sequence>
<dbReference type="GO" id="GO:0005829">
    <property type="term" value="C:cytosol"/>
    <property type="evidence" value="ECO:0007669"/>
    <property type="project" value="TreeGrafter"/>
</dbReference>
<dbReference type="InterPro" id="IPR015421">
    <property type="entry name" value="PyrdxlP-dep_Trfase_major"/>
</dbReference>
<protein>
    <submittedName>
        <fullName evidence="6">Low-specificity L-threonine aldolase</fullName>
    </submittedName>
</protein>
<dbReference type="InterPro" id="IPR001597">
    <property type="entry name" value="ArAA_b-elim_lyase/Thr_aldolase"/>
</dbReference>
<keyword evidence="3" id="KW-0663">Pyridoxal phosphate</keyword>
<evidence type="ECO:0000256" key="4">
    <source>
        <dbReference type="ARBA" id="ARBA00023239"/>
    </source>
</evidence>
<reference evidence="6" key="1">
    <citation type="submission" date="2023-10" db="EMBL/GenBank/DDBJ databases">
        <authorList>
            <person name="Noh H."/>
        </authorList>
    </citation>
    <scope>NUCLEOTIDE SEQUENCE</scope>
    <source>
        <strain evidence="6">DUCC4014</strain>
    </source>
</reference>
<keyword evidence="7" id="KW-1185">Reference proteome</keyword>
<evidence type="ECO:0000256" key="3">
    <source>
        <dbReference type="ARBA" id="ARBA00022898"/>
    </source>
</evidence>
<dbReference type="Proteomes" id="UP000827549">
    <property type="component" value="Chromosome 1"/>
</dbReference>
<dbReference type="EMBL" id="CP086714">
    <property type="protein sequence ID" value="WOO76494.1"/>
    <property type="molecule type" value="Genomic_DNA"/>
</dbReference>
<keyword evidence="4" id="KW-0456">Lyase</keyword>
<comment type="cofactor">
    <cofactor evidence="1">
        <name>pyridoxal 5'-phosphate</name>
        <dbReference type="ChEBI" id="CHEBI:597326"/>
    </cofactor>
</comment>
<dbReference type="GO" id="GO:0006567">
    <property type="term" value="P:L-threonine catabolic process"/>
    <property type="evidence" value="ECO:0007669"/>
    <property type="project" value="TreeGrafter"/>
</dbReference>
<dbReference type="InterPro" id="IPR015424">
    <property type="entry name" value="PyrdxlP-dep_Trfase"/>
</dbReference>
<evidence type="ECO:0000256" key="1">
    <source>
        <dbReference type="ARBA" id="ARBA00001933"/>
    </source>
</evidence>
<dbReference type="PANTHER" id="PTHR48097:SF9">
    <property type="entry name" value="L-THREONINE ALDOLASE"/>
    <property type="match status" value="1"/>
</dbReference>
<dbReference type="RefSeq" id="XP_062622526.1">
    <property type="nucleotide sequence ID" value="XM_062766542.1"/>
</dbReference>
<dbReference type="InterPro" id="IPR023603">
    <property type="entry name" value="Low_specificity_L-TA-like"/>
</dbReference>
<evidence type="ECO:0000259" key="5">
    <source>
        <dbReference type="Pfam" id="PF01212"/>
    </source>
</evidence>
<dbReference type="AlphaFoldDB" id="A0AAF0Y231"/>